<feature type="compositionally biased region" description="Polar residues" evidence="1">
    <location>
        <begin position="113"/>
        <end position="124"/>
    </location>
</feature>
<dbReference type="EMBL" id="BQXU01000024">
    <property type="protein sequence ID" value="GKT48547.1"/>
    <property type="molecule type" value="Genomic_DNA"/>
</dbReference>
<organism evidence="3 4">
    <name type="scientific">Colletotrichum spaethianum</name>
    <dbReference type="NCBI Taxonomy" id="700344"/>
    <lineage>
        <taxon>Eukaryota</taxon>
        <taxon>Fungi</taxon>
        <taxon>Dikarya</taxon>
        <taxon>Ascomycota</taxon>
        <taxon>Pezizomycotina</taxon>
        <taxon>Sordariomycetes</taxon>
        <taxon>Hypocreomycetidae</taxon>
        <taxon>Glomerellales</taxon>
        <taxon>Glomerellaceae</taxon>
        <taxon>Colletotrichum</taxon>
        <taxon>Colletotrichum spaethianum species complex</taxon>
    </lineage>
</organism>
<dbReference type="GO" id="GO:0004672">
    <property type="term" value="F:protein kinase activity"/>
    <property type="evidence" value="ECO:0007669"/>
    <property type="project" value="InterPro"/>
</dbReference>
<comment type="caution">
    <text evidence="3">The sequence shown here is derived from an EMBL/GenBank/DDBJ whole genome shotgun (WGS) entry which is preliminary data.</text>
</comment>
<feature type="compositionally biased region" description="Acidic residues" evidence="1">
    <location>
        <begin position="786"/>
        <end position="796"/>
    </location>
</feature>
<dbReference type="Gene3D" id="1.10.510.10">
    <property type="entry name" value="Transferase(Phosphotransferase) domain 1"/>
    <property type="match status" value="1"/>
</dbReference>
<dbReference type="InterPro" id="IPR011009">
    <property type="entry name" value="Kinase-like_dom_sf"/>
</dbReference>
<feature type="region of interest" description="Disordered" evidence="1">
    <location>
        <begin position="763"/>
        <end position="859"/>
    </location>
</feature>
<feature type="compositionally biased region" description="Acidic residues" evidence="1">
    <location>
        <begin position="47"/>
        <end position="57"/>
    </location>
</feature>
<evidence type="ECO:0000259" key="2">
    <source>
        <dbReference type="PROSITE" id="PS50011"/>
    </source>
</evidence>
<gene>
    <name evidence="3" type="ORF">ColSpa_08728</name>
</gene>
<dbReference type="InterPro" id="IPR050167">
    <property type="entry name" value="Ser_Thr_protein_kinase"/>
</dbReference>
<dbReference type="InterPro" id="IPR000719">
    <property type="entry name" value="Prot_kinase_dom"/>
</dbReference>
<dbReference type="Proteomes" id="UP001055115">
    <property type="component" value="Unassembled WGS sequence"/>
</dbReference>
<feature type="compositionally biased region" description="Polar residues" evidence="1">
    <location>
        <begin position="829"/>
        <end position="842"/>
    </location>
</feature>
<evidence type="ECO:0000256" key="1">
    <source>
        <dbReference type="SAM" id="MobiDB-lite"/>
    </source>
</evidence>
<feature type="domain" description="Protein kinase" evidence="2">
    <location>
        <begin position="325"/>
        <end position="569"/>
    </location>
</feature>
<dbReference type="Pfam" id="PF00069">
    <property type="entry name" value="Pkinase"/>
    <property type="match status" value="1"/>
</dbReference>
<dbReference type="GO" id="GO:0005737">
    <property type="term" value="C:cytoplasm"/>
    <property type="evidence" value="ECO:0007669"/>
    <property type="project" value="TreeGrafter"/>
</dbReference>
<feature type="compositionally biased region" description="Low complexity" evidence="1">
    <location>
        <begin position="955"/>
        <end position="972"/>
    </location>
</feature>
<feature type="region of interest" description="Disordered" evidence="1">
    <location>
        <begin position="671"/>
        <end position="709"/>
    </location>
</feature>
<keyword evidence="4" id="KW-1185">Reference proteome</keyword>
<keyword evidence="3" id="KW-0808">Transferase</keyword>
<dbReference type="RefSeq" id="XP_049130897.1">
    <property type="nucleotide sequence ID" value="XM_049274940.1"/>
</dbReference>
<dbReference type="GO" id="GO:0005524">
    <property type="term" value="F:ATP binding"/>
    <property type="evidence" value="ECO:0007669"/>
    <property type="project" value="InterPro"/>
</dbReference>
<evidence type="ECO:0000313" key="3">
    <source>
        <dbReference type="EMBL" id="GKT48547.1"/>
    </source>
</evidence>
<proteinExistence type="predicted"/>
<feature type="compositionally biased region" description="Low complexity" evidence="1">
    <location>
        <begin position="915"/>
        <end position="926"/>
    </location>
</feature>
<feature type="compositionally biased region" description="Basic and acidic residues" evidence="1">
    <location>
        <begin position="935"/>
        <end position="948"/>
    </location>
</feature>
<name>A0AA37PAA4_9PEZI</name>
<dbReference type="SUPFAM" id="SSF56112">
    <property type="entry name" value="Protein kinase-like (PK-like)"/>
    <property type="match status" value="1"/>
</dbReference>
<keyword evidence="3" id="KW-0418">Kinase</keyword>
<accession>A0AA37PAA4</accession>
<feature type="region of interest" description="Disordered" evidence="1">
    <location>
        <begin position="1"/>
        <end position="126"/>
    </location>
</feature>
<evidence type="ECO:0000313" key="4">
    <source>
        <dbReference type="Proteomes" id="UP001055115"/>
    </source>
</evidence>
<sequence length="972" mass="107003">MAQASLSSTEPPPSSGHHSTNFLRKLFGRNNAAPAPVGPLQAKEPEPEPEPEPDSDDPQSAGLVRRVSRKVVPGLPRVQTFKRQQSERRNNLAPVEPSPAERRALSVDRRVQSSRTASQVQSFPRASAPDFLENAYEVQSAPSAPASPVEEKAEASLNQMVAPASAPTDDDCHVHELQSNSDAHSVTTSQSHYEAMIHDELETTWILNLSMHFRDKSKREKFFVTYRETPTLWRRVTISLDYRNAPDNSLELDLMHTKSQRDKSSKIYEAIRDSLQDIQFYQSVTNLKLQTTDGRLHVHVVEDVNEIIQYPTVRQVQHLGCRRIREKDIDFDSHMSGFVYKVSVGGEVLIKKEIPGPDTIDEFLYEINALNRLRYSRNIIRFYGVVVDDDDEHVKGLLISYAVHGALIDVIYDNRQDSELGLPWPIREKWARQIVQGLADIHESGFVQGDFTLSNIVIDDEDNAKIIDINRRGCPVGWEPPEATPLIESNQRISMYIGVKSDLYQLGMVLWALAAQDDEPEAQGRPLQLTEEHIVPAWYREMVDICLSDDPRLRLQASSLMALFPEPAVGDDVAPPSISVDDGYTMQEYFVEDYQGNAHARVKTVQPAHDWSYVNLGHTYVDPTRGFSQDPYYYTRGRSPPSPLPSHYGRCDSPHMGRNVSSWAEARNIAPSYSDVGGDEMEDRKSATPTTSKDSIATPELMDETSKSMQQRLEELQWTPLSNDLAALDRAELDQTPGQEDKRLVGEEPAGVVSENELTELHASVDPVASPPTVASPLTVKNSNTDVEDAAGDQAEEAGQLERENETDPNGKGTAGQSEPIVMGKTEPKTQLNSNDKISSESGDVVAAPQLAEQGDPAATPLARANAVADRNVAAAETEKTVATVAEPQIPSAPATEVPSTDDATPKAGAEVKTAAPSSPAAEAPELSGVGAAHLDTEEQTMREKVSLEDDFFSTTAATAAPSATMTTEAEK</sequence>
<dbReference type="AlphaFoldDB" id="A0AA37PAA4"/>
<protein>
    <submittedName>
        <fullName evidence="3">Serine/threonine-protein kinase HSL1</fullName>
    </submittedName>
</protein>
<feature type="region of interest" description="Disordered" evidence="1">
    <location>
        <begin position="873"/>
        <end position="972"/>
    </location>
</feature>
<feature type="region of interest" description="Disordered" evidence="1">
    <location>
        <begin position="138"/>
        <end position="171"/>
    </location>
</feature>
<dbReference type="GeneID" id="73329530"/>
<dbReference type="PANTHER" id="PTHR23257">
    <property type="entry name" value="SERINE-THREONINE PROTEIN KINASE"/>
    <property type="match status" value="1"/>
</dbReference>
<dbReference type="PROSITE" id="PS50011">
    <property type="entry name" value="PROTEIN_KINASE_DOM"/>
    <property type="match status" value="1"/>
</dbReference>
<feature type="compositionally biased region" description="Low complexity" evidence="1">
    <location>
        <begin position="873"/>
        <end position="887"/>
    </location>
</feature>
<feature type="compositionally biased region" description="Basic and acidic residues" evidence="1">
    <location>
        <begin position="99"/>
        <end position="111"/>
    </location>
</feature>
<dbReference type="GO" id="GO:0007165">
    <property type="term" value="P:signal transduction"/>
    <property type="evidence" value="ECO:0007669"/>
    <property type="project" value="TreeGrafter"/>
</dbReference>
<reference evidence="3 4" key="1">
    <citation type="submission" date="2022-03" db="EMBL/GenBank/DDBJ databases">
        <title>Genome data of Colletotrichum spp.</title>
        <authorList>
            <person name="Utami Y.D."/>
            <person name="Hiruma K."/>
        </authorList>
    </citation>
    <scope>NUCLEOTIDE SEQUENCE [LARGE SCALE GENOMIC DNA]</scope>
    <source>
        <strain evidence="3 4">MAFF 239500</strain>
    </source>
</reference>